<name>A0ABY8LFW0_9RHOB</name>
<accession>A0ABY8LFW0</accession>
<dbReference type="Gene3D" id="1.10.3700.10">
    <property type="entry name" value="AGR C 984p-like"/>
    <property type="match status" value="1"/>
</dbReference>
<protein>
    <submittedName>
        <fullName evidence="1">DUF1217 domain-containing protein</fullName>
    </submittedName>
</protein>
<organism evidence="1 2">
    <name type="scientific">Jannaschia ovalis</name>
    <dbReference type="NCBI Taxonomy" id="3038773"/>
    <lineage>
        <taxon>Bacteria</taxon>
        <taxon>Pseudomonadati</taxon>
        <taxon>Pseudomonadota</taxon>
        <taxon>Alphaproteobacteria</taxon>
        <taxon>Rhodobacterales</taxon>
        <taxon>Roseobacteraceae</taxon>
        <taxon>Jannaschia</taxon>
    </lineage>
</organism>
<dbReference type="InterPro" id="IPR023157">
    <property type="entry name" value="AGR-C-984p-like_sf"/>
</dbReference>
<evidence type="ECO:0000313" key="2">
    <source>
        <dbReference type="Proteomes" id="UP001243420"/>
    </source>
</evidence>
<dbReference type="Pfam" id="PF06748">
    <property type="entry name" value="DUF1217"/>
    <property type="match status" value="1"/>
</dbReference>
<proteinExistence type="predicted"/>
<dbReference type="RefSeq" id="WP_279967242.1">
    <property type="nucleotide sequence ID" value="NZ_CP122537.1"/>
</dbReference>
<reference evidence="1 2" key="1">
    <citation type="submission" date="2023-04" db="EMBL/GenBank/DDBJ databases">
        <title>Jannaschia ovalis sp. nov., a marine bacterium isolated from sea tidal flat.</title>
        <authorList>
            <person name="Kwon D.Y."/>
            <person name="Kim J.-J."/>
        </authorList>
    </citation>
    <scope>NUCLEOTIDE SEQUENCE [LARGE SCALE GENOMIC DNA]</scope>
    <source>
        <strain evidence="1 2">GRR-S6-38</strain>
    </source>
</reference>
<dbReference type="EMBL" id="CP122537">
    <property type="protein sequence ID" value="WGH80185.1"/>
    <property type="molecule type" value="Genomic_DNA"/>
</dbReference>
<keyword evidence="2" id="KW-1185">Reference proteome</keyword>
<sequence length="263" mass="28392">MSFQPFAPSGGLSGWRFVQATLPQQRAAFAAGPVLERELAYFRDRIGTVTSAEELVGDYRLLSVALAAFGLSDEIGNRFLIRKVLEEGTTAPDALANKLSDRRYRALSQAFGFGDFATPNTALSTFPDQIAEKFTERGFERALGETRPGLRLALNARRELVEIAGSSGSNRTKWFTIMGTPPLRSVMETALALPKSFAALPIDRQLQEFQVRAEAAFGTDDVAALAAAPVLDRLLDRFAALDGLGRQGPGGPSSPALVLLRGF</sequence>
<dbReference type="InterPro" id="IPR010626">
    <property type="entry name" value="DUF1217"/>
</dbReference>
<gene>
    <name evidence="1" type="ORF">P8627_07945</name>
</gene>
<dbReference type="SUPFAM" id="SSF158837">
    <property type="entry name" value="AGR C 984p-like"/>
    <property type="match status" value="1"/>
</dbReference>
<evidence type="ECO:0000313" key="1">
    <source>
        <dbReference type="EMBL" id="WGH80185.1"/>
    </source>
</evidence>
<dbReference type="Proteomes" id="UP001243420">
    <property type="component" value="Chromosome"/>
</dbReference>